<name>A0A369TDC2_9PROT</name>
<sequence>MDDRTAPSFACKRQSLALDYWQRKCTNGRIPYYKAFDPIDVPQLLPHLVVLDVLRYPLDFRYRLIGDEIRTHMGRNVVGLCMREAGIHMEDSDIFRHVREVADSGEPRFYSMDCVGSDRSRGCQQGLTLPFTDHGEHVDKIIEVLSFQWHGSAIPDERATA</sequence>
<organism evidence="1 2">
    <name type="scientific">Ferruginivarius sediminum</name>
    <dbReference type="NCBI Taxonomy" id="2661937"/>
    <lineage>
        <taxon>Bacteria</taxon>
        <taxon>Pseudomonadati</taxon>
        <taxon>Pseudomonadota</taxon>
        <taxon>Alphaproteobacteria</taxon>
        <taxon>Rhodospirillales</taxon>
        <taxon>Rhodospirillaceae</taxon>
        <taxon>Ferruginivarius</taxon>
    </lineage>
</organism>
<gene>
    <name evidence="1" type="ORF">DRB17_07720</name>
</gene>
<comment type="caution">
    <text evidence="1">The sequence shown here is derived from an EMBL/GenBank/DDBJ whole genome shotgun (WGS) entry which is preliminary data.</text>
</comment>
<proteinExistence type="predicted"/>
<dbReference type="Pfam" id="PF07310">
    <property type="entry name" value="PAS_5"/>
    <property type="match status" value="1"/>
</dbReference>
<dbReference type="AlphaFoldDB" id="A0A369TDC2"/>
<dbReference type="RefSeq" id="WP_114581620.1">
    <property type="nucleotide sequence ID" value="NZ_QPMH01000005.1"/>
</dbReference>
<dbReference type="EMBL" id="QPMH01000005">
    <property type="protein sequence ID" value="RDD62524.1"/>
    <property type="molecule type" value="Genomic_DNA"/>
</dbReference>
<evidence type="ECO:0000313" key="1">
    <source>
        <dbReference type="EMBL" id="RDD62524.1"/>
    </source>
</evidence>
<dbReference type="InterPro" id="IPR009922">
    <property type="entry name" value="DUF1457"/>
</dbReference>
<evidence type="ECO:0000313" key="2">
    <source>
        <dbReference type="Proteomes" id="UP000253941"/>
    </source>
</evidence>
<reference evidence="1 2" key="1">
    <citation type="submission" date="2018-07" db="EMBL/GenBank/DDBJ databases">
        <title>Venubactetium sediminum gen. nov., sp. nov., isolated from a marine solar saltern.</title>
        <authorList>
            <person name="Wang S."/>
        </authorList>
    </citation>
    <scope>NUCLEOTIDE SEQUENCE [LARGE SCALE GENOMIC DNA]</scope>
    <source>
        <strain evidence="1 2">WD2A32</strain>
    </source>
</reference>
<dbReference type="Proteomes" id="UP000253941">
    <property type="component" value="Unassembled WGS sequence"/>
</dbReference>
<protein>
    <submittedName>
        <fullName evidence="1">PAS domain-containing protein</fullName>
    </submittedName>
</protein>
<accession>A0A369TDC2</accession>
<keyword evidence="2" id="KW-1185">Reference proteome</keyword>